<dbReference type="Proteomes" id="UP000624703">
    <property type="component" value="Unassembled WGS sequence"/>
</dbReference>
<sequence>MNQTAEESIARIQPATLEDLPMLTELTMDLFHLQHDFRPDHEAQARGLQMILEQPQRGRIFVVRTDDYIFGMVNLLFTISTALGGPVILMEDFIIHPDHRGQGYGAKLIDYVLDYANQKQFKRITLLTDKMSADSQNFFQNQGFEYSQLIPMRKILD</sequence>
<dbReference type="InterPro" id="IPR000182">
    <property type="entry name" value="GNAT_dom"/>
</dbReference>
<proteinExistence type="predicted"/>
<keyword evidence="3" id="KW-0812">Transmembrane</keyword>
<dbReference type="SUPFAM" id="SSF55729">
    <property type="entry name" value="Acyl-CoA N-acyltransferases (Nat)"/>
    <property type="match status" value="1"/>
</dbReference>
<dbReference type="AlphaFoldDB" id="A0A8J7MG20"/>
<keyword evidence="3" id="KW-0472">Membrane</keyword>
<dbReference type="InterPro" id="IPR051016">
    <property type="entry name" value="Diverse_Substrate_AcTransf"/>
</dbReference>
<dbReference type="Pfam" id="PF00583">
    <property type="entry name" value="Acetyltransf_1"/>
    <property type="match status" value="1"/>
</dbReference>
<protein>
    <submittedName>
        <fullName evidence="5">GNAT family N-acetyltransferase</fullName>
    </submittedName>
</protein>
<evidence type="ECO:0000256" key="2">
    <source>
        <dbReference type="ARBA" id="ARBA00023315"/>
    </source>
</evidence>
<feature type="domain" description="N-acetyltransferase" evidence="4">
    <location>
        <begin position="10"/>
        <end position="157"/>
    </location>
</feature>
<feature type="transmembrane region" description="Helical" evidence="3">
    <location>
        <begin position="68"/>
        <end position="90"/>
    </location>
</feature>
<keyword evidence="2" id="KW-0012">Acyltransferase</keyword>
<keyword evidence="1" id="KW-0808">Transferase</keyword>
<organism evidence="5 6">
    <name type="scientific">Persicirhabdus sediminis</name>
    <dbReference type="NCBI Taxonomy" id="454144"/>
    <lineage>
        <taxon>Bacteria</taxon>
        <taxon>Pseudomonadati</taxon>
        <taxon>Verrucomicrobiota</taxon>
        <taxon>Verrucomicrobiia</taxon>
        <taxon>Verrucomicrobiales</taxon>
        <taxon>Verrucomicrobiaceae</taxon>
        <taxon>Persicirhabdus</taxon>
    </lineage>
</organism>
<evidence type="ECO:0000313" key="5">
    <source>
        <dbReference type="EMBL" id="MBK1792407.1"/>
    </source>
</evidence>
<comment type="caution">
    <text evidence="5">The sequence shown here is derived from an EMBL/GenBank/DDBJ whole genome shotgun (WGS) entry which is preliminary data.</text>
</comment>
<dbReference type="RefSeq" id="WP_200312420.1">
    <property type="nucleotide sequence ID" value="NZ_JAENIM010000045.1"/>
</dbReference>
<gene>
    <name evidence="5" type="ORF">JIN82_14680</name>
</gene>
<dbReference type="EMBL" id="JAENIM010000045">
    <property type="protein sequence ID" value="MBK1792407.1"/>
    <property type="molecule type" value="Genomic_DNA"/>
</dbReference>
<dbReference type="CDD" id="cd04301">
    <property type="entry name" value="NAT_SF"/>
    <property type="match status" value="1"/>
</dbReference>
<evidence type="ECO:0000256" key="3">
    <source>
        <dbReference type="SAM" id="Phobius"/>
    </source>
</evidence>
<evidence type="ECO:0000313" key="6">
    <source>
        <dbReference type="Proteomes" id="UP000624703"/>
    </source>
</evidence>
<dbReference type="GO" id="GO:0008080">
    <property type="term" value="F:N-acetyltransferase activity"/>
    <property type="evidence" value="ECO:0007669"/>
    <property type="project" value="TreeGrafter"/>
</dbReference>
<accession>A0A8J7MG20</accession>
<dbReference type="PANTHER" id="PTHR10545:SF29">
    <property type="entry name" value="GH14572P-RELATED"/>
    <property type="match status" value="1"/>
</dbReference>
<dbReference type="Gene3D" id="3.40.630.30">
    <property type="match status" value="1"/>
</dbReference>
<evidence type="ECO:0000256" key="1">
    <source>
        <dbReference type="ARBA" id="ARBA00022679"/>
    </source>
</evidence>
<dbReference type="InterPro" id="IPR016181">
    <property type="entry name" value="Acyl_CoA_acyltransferase"/>
</dbReference>
<name>A0A8J7MG20_9BACT</name>
<dbReference type="PROSITE" id="PS51186">
    <property type="entry name" value="GNAT"/>
    <property type="match status" value="1"/>
</dbReference>
<keyword evidence="3" id="KW-1133">Transmembrane helix</keyword>
<dbReference type="PANTHER" id="PTHR10545">
    <property type="entry name" value="DIAMINE N-ACETYLTRANSFERASE"/>
    <property type="match status" value="1"/>
</dbReference>
<reference evidence="5" key="1">
    <citation type="submission" date="2021-01" db="EMBL/GenBank/DDBJ databases">
        <title>Modified the classification status of verrucomicrobia.</title>
        <authorList>
            <person name="Feng X."/>
        </authorList>
    </citation>
    <scope>NUCLEOTIDE SEQUENCE</scope>
    <source>
        <strain evidence="5">_KCTC 22039</strain>
    </source>
</reference>
<keyword evidence="6" id="KW-1185">Reference proteome</keyword>
<evidence type="ECO:0000259" key="4">
    <source>
        <dbReference type="PROSITE" id="PS51186"/>
    </source>
</evidence>